<keyword evidence="1 3" id="KW-0820">tRNA-binding</keyword>
<evidence type="ECO:0000259" key="4">
    <source>
        <dbReference type="PROSITE" id="PS50886"/>
    </source>
</evidence>
<evidence type="ECO:0000256" key="1">
    <source>
        <dbReference type="ARBA" id="ARBA00022555"/>
    </source>
</evidence>
<dbReference type="InterPro" id="IPR012340">
    <property type="entry name" value="NA-bd_OB-fold"/>
</dbReference>
<evidence type="ECO:0000256" key="2">
    <source>
        <dbReference type="ARBA" id="ARBA00022884"/>
    </source>
</evidence>
<dbReference type="InterPro" id="IPR002547">
    <property type="entry name" value="tRNA-bd_dom"/>
</dbReference>
<feature type="domain" description="TRNA-binding" evidence="4">
    <location>
        <begin position="1"/>
        <end position="44"/>
    </location>
</feature>
<gene>
    <name evidence="5" type="ORF">LODBEIA_P10230</name>
</gene>
<organism evidence="5 6">
    <name type="scientific">Lodderomyces beijingensis</name>
    <dbReference type="NCBI Taxonomy" id="1775926"/>
    <lineage>
        <taxon>Eukaryota</taxon>
        <taxon>Fungi</taxon>
        <taxon>Dikarya</taxon>
        <taxon>Ascomycota</taxon>
        <taxon>Saccharomycotina</taxon>
        <taxon>Pichiomycetes</taxon>
        <taxon>Debaryomycetaceae</taxon>
        <taxon>Candida/Lodderomyces clade</taxon>
        <taxon>Lodderomyces</taxon>
    </lineage>
</organism>
<evidence type="ECO:0000313" key="6">
    <source>
        <dbReference type="Proteomes" id="UP001497383"/>
    </source>
</evidence>
<keyword evidence="6" id="KW-1185">Reference proteome</keyword>
<dbReference type="PANTHER" id="PTHR11586">
    <property type="entry name" value="TRNA-AMINOACYLATION COFACTOR ARC1 FAMILY MEMBER"/>
    <property type="match status" value="1"/>
</dbReference>
<accession>A0ABP0ZG32</accession>
<dbReference type="EMBL" id="OZ022405">
    <property type="protein sequence ID" value="CAK9436465.1"/>
    <property type="molecule type" value="Genomic_DNA"/>
</dbReference>
<reference evidence="5 6" key="1">
    <citation type="submission" date="2024-03" db="EMBL/GenBank/DDBJ databases">
        <authorList>
            <person name="Brejova B."/>
        </authorList>
    </citation>
    <scope>NUCLEOTIDE SEQUENCE [LARGE SCALE GENOMIC DNA]</scope>
    <source>
        <strain evidence="5 6">CBS 14171</strain>
    </source>
</reference>
<evidence type="ECO:0000313" key="5">
    <source>
        <dbReference type="EMBL" id="CAK9436465.1"/>
    </source>
</evidence>
<dbReference type="PANTHER" id="PTHR11586:SF47">
    <property type="entry name" value="NUCLEIC ACID-BINDING, OB-FOLD-LIKE PROTEIN"/>
    <property type="match status" value="1"/>
</dbReference>
<sequence length="106" mass="11774">MKSEKLRGEASQGMILAAEKEAAGNTIGEPVLPPQCPVIGERLFFDDPDRDFEPPKLKSKVWEYLQPKLKTNERSQPVFGEKEKVLRGTSSDDFASVQSLANAIIK</sequence>
<dbReference type="InterPro" id="IPR051270">
    <property type="entry name" value="Tyrosine-tRNA_ligase_regulator"/>
</dbReference>
<dbReference type="Gene3D" id="2.40.50.140">
    <property type="entry name" value="Nucleic acid-binding proteins"/>
    <property type="match status" value="1"/>
</dbReference>
<dbReference type="Proteomes" id="UP001497383">
    <property type="component" value="Chromosome 1"/>
</dbReference>
<keyword evidence="2 3" id="KW-0694">RNA-binding</keyword>
<evidence type="ECO:0000256" key="3">
    <source>
        <dbReference type="PROSITE-ProRule" id="PRU00209"/>
    </source>
</evidence>
<dbReference type="GeneID" id="92206219"/>
<name>A0ABP0ZG32_9ASCO</name>
<protein>
    <recommendedName>
        <fullName evidence="4">tRNA-binding domain-containing protein</fullName>
    </recommendedName>
</protein>
<dbReference type="PROSITE" id="PS50886">
    <property type="entry name" value="TRBD"/>
    <property type="match status" value="1"/>
</dbReference>
<dbReference type="SUPFAM" id="SSF50249">
    <property type="entry name" value="Nucleic acid-binding proteins"/>
    <property type="match status" value="1"/>
</dbReference>
<proteinExistence type="predicted"/>
<dbReference type="RefSeq" id="XP_066827961.1">
    <property type="nucleotide sequence ID" value="XM_066970866.1"/>
</dbReference>